<evidence type="ECO:0000259" key="7">
    <source>
        <dbReference type="PROSITE" id="PS50222"/>
    </source>
</evidence>
<dbReference type="AlphaFoldDB" id="A0A833YM75"/>
<evidence type="ECO:0000256" key="5">
    <source>
        <dbReference type="ARBA" id="ARBA00022837"/>
    </source>
</evidence>
<dbReference type="EMBL" id="JABVXQ010000014">
    <property type="protein sequence ID" value="KAF6076787.1"/>
    <property type="molecule type" value="Genomic_DNA"/>
</dbReference>
<dbReference type="FunFam" id="1.10.238.10:FF:000527">
    <property type="entry name" value="Calmodulin-3"/>
    <property type="match status" value="1"/>
</dbReference>
<dbReference type="Proteomes" id="UP000664940">
    <property type="component" value="Unassembled WGS sequence"/>
</dbReference>
<keyword evidence="5" id="KW-0106">Calcium</keyword>
<protein>
    <submittedName>
        <fullName evidence="8">Calmodulin 3</fullName>
    </submittedName>
</protein>
<dbReference type="SMART" id="SM00054">
    <property type="entry name" value="EFh"/>
    <property type="match status" value="2"/>
</dbReference>
<organism evidence="8 9">
    <name type="scientific">Phyllostomus discolor</name>
    <name type="common">pale spear-nosed bat</name>
    <dbReference type="NCBI Taxonomy" id="89673"/>
    <lineage>
        <taxon>Eukaryota</taxon>
        <taxon>Metazoa</taxon>
        <taxon>Chordata</taxon>
        <taxon>Craniata</taxon>
        <taxon>Vertebrata</taxon>
        <taxon>Euteleostomi</taxon>
        <taxon>Mammalia</taxon>
        <taxon>Eutheria</taxon>
        <taxon>Laurasiatheria</taxon>
        <taxon>Chiroptera</taxon>
        <taxon>Yangochiroptera</taxon>
        <taxon>Phyllostomidae</taxon>
        <taxon>Phyllostominae</taxon>
        <taxon>Phyllostomus</taxon>
    </lineage>
</organism>
<comment type="subcellular location">
    <subcellularLocation>
        <location evidence="1">Cytoplasm</location>
        <location evidence="1">Cytoskeleton</location>
        <location evidence="1">Spindle pole</location>
    </subcellularLocation>
</comment>
<dbReference type="GO" id="GO:0016460">
    <property type="term" value="C:myosin II complex"/>
    <property type="evidence" value="ECO:0007669"/>
    <property type="project" value="TreeGrafter"/>
</dbReference>
<reference evidence="8 9" key="1">
    <citation type="journal article" date="2020" name="Nature">
        <title>Six reference-quality genomes reveal evolution of bat adaptations.</title>
        <authorList>
            <person name="Jebb D."/>
            <person name="Huang Z."/>
            <person name="Pippel M."/>
            <person name="Hughes G.M."/>
            <person name="Lavrichenko K."/>
            <person name="Devanna P."/>
            <person name="Winkler S."/>
            <person name="Jermiin L.S."/>
            <person name="Skirmuntt E.C."/>
            <person name="Katzourakis A."/>
            <person name="Burkitt-Gray L."/>
            <person name="Ray D.A."/>
            <person name="Sullivan K.A.M."/>
            <person name="Roscito J.G."/>
            <person name="Kirilenko B.M."/>
            <person name="Davalos L.M."/>
            <person name="Corthals A.P."/>
            <person name="Power M.L."/>
            <person name="Jones G."/>
            <person name="Ransome R.D."/>
            <person name="Dechmann D.K.N."/>
            <person name="Locatelli A.G."/>
            <person name="Puechmaille S.J."/>
            <person name="Fedrigo O."/>
            <person name="Jarvis E.D."/>
            <person name="Hiller M."/>
            <person name="Vernes S.C."/>
            <person name="Myers E.W."/>
            <person name="Teeling E.C."/>
        </authorList>
    </citation>
    <scope>NUCLEOTIDE SEQUENCE [LARGE SCALE GENOMIC DNA]</scope>
    <source>
        <strain evidence="8">Bat1K_MPI-CBG_1</strain>
    </source>
</reference>
<evidence type="ECO:0000313" key="8">
    <source>
        <dbReference type="EMBL" id="KAF6076787.1"/>
    </source>
</evidence>
<sequence>MADQLTEEQIAEFKEAFSLFDKDGDGTITTKELGTVMRSLGQNPTEAELQDMINEVDADGNGTIDFPEFLTMMARKMKDTDSEEEIREAFRVFDKGGAGDGLELRACACPRTPGRQRLHQRGGAASRHDEPG</sequence>
<evidence type="ECO:0000256" key="1">
    <source>
        <dbReference type="ARBA" id="ARBA00004647"/>
    </source>
</evidence>
<dbReference type="PROSITE" id="PS00018">
    <property type="entry name" value="EF_HAND_1"/>
    <property type="match status" value="2"/>
</dbReference>
<dbReference type="GO" id="GO:0005509">
    <property type="term" value="F:calcium ion binding"/>
    <property type="evidence" value="ECO:0007669"/>
    <property type="project" value="InterPro"/>
</dbReference>
<keyword evidence="3" id="KW-0479">Metal-binding</keyword>
<dbReference type="Gene3D" id="1.10.238.10">
    <property type="entry name" value="EF-hand"/>
    <property type="match status" value="2"/>
</dbReference>
<feature type="domain" description="EF-hand" evidence="7">
    <location>
        <begin position="81"/>
        <end position="114"/>
    </location>
</feature>
<comment type="similarity">
    <text evidence="2">Belongs to the calmodulin family.</text>
</comment>
<dbReference type="GO" id="GO:0000922">
    <property type="term" value="C:spindle pole"/>
    <property type="evidence" value="ECO:0007669"/>
    <property type="project" value="UniProtKB-SubCell"/>
</dbReference>
<dbReference type="InterPro" id="IPR018247">
    <property type="entry name" value="EF_Hand_1_Ca_BS"/>
</dbReference>
<feature type="region of interest" description="Disordered" evidence="6">
    <location>
        <begin position="111"/>
        <end position="132"/>
    </location>
</feature>
<accession>A0A833YM75</accession>
<dbReference type="SUPFAM" id="SSF47473">
    <property type="entry name" value="EF-hand"/>
    <property type="match status" value="1"/>
</dbReference>
<evidence type="ECO:0000256" key="2">
    <source>
        <dbReference type="ARBA" id="ARBA00009763"/>
    </source>
</evidence>
<dbReference type="Pfam" id="PF13499">
    <property type="entry name" value="EF-hand_7"/>
    <property type="match status" value="1"/>
</dbReference>
<keyword evidence="4" id="KW-0677">Repeat</keyword>
<gene>
    <name evidence="8" type="ORF">HJG60_002003</name>
</gene>
<name>A0A833YM75_9CHIR</name>
<dbReference type="InterPro" id="IPR011992">
    <property type="entry name" value="EF-hand-dom_pair"/>
</dbReference>
<feature type="domain" description="EF-hand" evidence="7">
    <location>
        <begin position="44"/>
        <end position="79"/>
    </location>
</feature>
<dbReference type="InterPro" id="IPR002048">
    <property type="entry name" value="EF_hand_dom"/>
</dbReference>
<dbReference type="InterPro" id="IPR050230">
    <property type="entry name" value="CALM/Myosin/TropC-like"/>
</dbReference>
<evidence type="ECO:0000256" key="4">
    <source>
        <dbReference type="ARBA" id="ARBA00022737"/>
    </source>
</evidence>
<dbReference type="PROSITE" id="PS50222">
    <property type="entry name" value="EF_HAND_2"/>
    <property type="match status" value="3"/>
</dbReference>
<evidence type="ECO:0000256" key="6">
    <source>
        <dbReference type="SAM" id="MobiDB-lite"/>
    </source>
</evidence>
<evidence type="ECO:0000256" key="3">
    <source>
        <dbReference type="ARBA" id="ARBA00022723"/>
    </source>
</evidence>
<evidence type="ECO:0000313" key="9">
    <source>
        <dbReference type="Proteomes" id="UP000664940"/>
    </source>
</evidence>
<dbReference type="PANTHER" id="PTHR23048">
    <property type="entry name" value="MYOSIN LIGHT CHAIN 1, 3"/>
    <property type="match status" value="1"/>
</dbReference>
<dbReference type="CDD" id="cd00051">
    <property type="entry name" value="EFh"/>
    <property type="match status" value="1"/>
</dbReference>
<proteinExistence type="inferred from homology"/>
<comment type="caution">
    <text evidence="8">The sequence shown here is derived from an EMBL/GenBank/DDBJ whole genome shotgun (WGS) entry which is preliminary data.</text>
</comment>
<feature type="domain" description="EF-hand" evidence="7">
    <location>
        <begin position="8"/>
        <end position="43"/>
    </location>
</feature>
<dbReference type="PANTHER" id="PTHR23048:SF0">
    <property type="entry name" value="CALMODULIN LIKE 3"/>
    <property type="match status" value="1"/>
</dbReference>